<evidence type="ECO:0000313" key="5">
    <source>
        <dbReference type="Proteomes" id="UP000076796"/>
    </source>
</evidence>
<dbReference type="KEGG" id="pglu:A3958_14650"/>
<dbReference type="EMBL" id="LWMH01000001">
    <property type="protein sequence ID" value="KZS47184.1"/>
    <property type="molecule type" value="Genomic_DNA"/>
</dbReference>
<gene>
    <name evidence="4" type="ORF">AWU65_15240</name>
</gene>
<reference evidence="4" key="1">
    <citation type="journal article" date="2016" name="Genome Announc.">
        <title>Draft genomes of two strains of Paenibacillus glucanolyticus with capability to degrade lignocellulose.</title>
        <authorList>
            <person name="Mathews S.L."/>
            <person name="Pawlak J."/>
            <person name="Grunden A.M."/>
        </authorList>
    </citation>
    <scope>NUCLEOTIDE SEQUENCE [LARGE SCALE GENOMIC DNA]</scope>
    <source>
        <strain evidence="4">SLM1</strain>
    </source>
</reference>
<organism evidence="4 5">
    <name type="scientific">Paenibacillus glucanolyticus</name>
    <dbReference type="NCBI Taxonomy" id="59843"/>
    <lineage>
        <taxon>Bacteria</taxon>
        <taxon>Bacillati</taxon>
        <taxon>Bacillota</taxon>
        <taxon>Bacilli</taxon>
        <taxon>Bacillales</taxon>
        <taxon>Paenibacillaceae</taxon>
        <taxon>Paenibacillus</taxon>
    </lineage>
</organism>
<dbReference type="RefSeq" id="WP_006208472.1">
    <property type="nucleotide sequence ID" value="NZ_CBCSBX010000005.1"/>
</dbReference>
<dbReference type="AlphaFoldDB" id="A0A163KF79"/>
<dbReference type="Proteomes" id="UP000076796">
    <property type="component" value="Unassembled WGS sequence"/>
</dbReference>
<sequence>MSHEGQQQFERWRKHRTVLNQLLEDVHTEHLDYKPWQDAYTLGALAVHIAASSEMFLLSIKNGTFSPPSISTQFETIEDIRNIVQASTDATTAAYAELSDAELEKPLDFNGFAAPGSVWLGSMVDHEIHHKGQLFTYARAAGVAKVPFFTVQPAKQ</sequence>
<dbReference type="Pfam" id="PF05163">
    <property type="entry name" value="DinB"/>
    <property type="match status" value="1"/>
</dbReference>
<evidence type="ECO:0000256" key="1">
    <source>
        <dbReference type="ARBA" id="ARBA00008635"/>
    </source>
</evidence>
<keyword evidence="2 3" id="KW-0479">Metal-binding</keyword>
<dbReference type="STRING" id="59843.A3958_14650"/>
<name>A0A163KF79_9BACL</name>
<dbReference type="Gene3D" id="1.20.120.450">
    <property type="entry name" value="dinb family like domain"/>
    <property type="match status" value="1"/>
</dbReference>
<feature type="binding site" evidence="3">
    <location>
        <position position="48"/>
    </location>
    <ligand>
        <name>a divalent metal cation</name>
        <dbReference type="ChEBI" id="CHEBI:60240"/>
    </ligand>
</feature>
<dbReference type="InterPro" id="IPR034660">
    <property type="entry name" value="DinB/YfiT-like"/>
</dbReference>
<dbReference type="SUPFAM" id="SSF109854">
    <property type="entry name" value="DinB/YfiT-like putative metalloenzymes"/>
    <property type="match status" value="1"/>
</dbReference>
<dbReference type="InterPro" id="IPR007837">
    <property type="entry name" value="DinB"/>
</dbReference>
<protein>
    <submittedName>
        <fullName evidence="4">Damage-inducible protein DinB</fullName>
    </submittedName>
</protein>
<comment type="caution">
    <text evidence="4">The sequence shown here is derived from an EMBL/GenBank/DDBJ whole genome shotgun (WGS) entry which is preliminary data.</text>
</comment>
<dbReference type="OrthoDB" id="119432at2"/>
<dbReference type="GO" id="GO:0046872">
    <property type="term" value="F:metal ion binding"/>
    <property type="evidence" value="ECO:0007669"/>
    <property type="project" value="UniProtKB-KW"/>
</dbReference>
<feature type="binding site" evidence="3">
    <location>
        <position position="126"/>
    </location>
    <ligand>
        <name>a divalent metal cation</name>
        <dbReference type="ChEBI" id="CHEBI:60240"/>
    </ligand>
</feature>
<proteinExistence type="inferred from homology"/>
<evidence type="ECO:0000256" key="2">
    <source>
        <dbReference type="ARBA" id="ARBA00022723"/>
    </source>
</evidence>
<comment type="similarity">
    <text evidence="1">Belongs to the DinB family.</text>
</comment>
<accession>A0A163KF79</accession>
<feature type="binding site" evidence="3">
    <location>
        <position position="130"/>
    </location>
    <ligand>
        <name>a divalent metal cation</name>
        <dbReference type="ChEBI" id="CHEBI:60240"/>
    </ligand>
</feature>
<evidence type="ECO:0000313" key="4">
    <source>
        <dbReference type="EMBL" id="KZS47184.1"/>
    </source>
</evidence>
<dbReference type="GeneID" id="97557422"/>
<evidence type="ECO:0000256" key="3">
    <source>
        <dbReference type="PIRSR" id="PIRSR607837-1"/>
    </source>
</evidence>
<keyword evidence="5" id="KW-1185">Reference proteome</keyword>